<dbReference type="RefSeq" id="WP_205213964.1">
    <property type="nucleotide sequence ID" value="NZ_JAFFZP010000025.1"/>
</dbReference>
<comment type="caution">
    <text evidence="2">The sequence shown here is derived from an EMBL/GenBank/DDBJ whole genome shotgun (WGS) entry which is preliminary data.</text>
</comment>
<evidence type="ECO:0000313" key="2">
    <source>
        <dbReference type="EMBL" id="MBN0988685.1"/>
    </source>
</evidence>
<dbReference type="EMBL" id="JAFFZP010000025">
    <property type="protein sequence ID" value="MBN0988685.1"/>
    <property type="molecule type" value="Genomic_DNA"/>
</dbReference>
<keyword evidence="3" id="KW-1185">Reference proteome</keyword>
<accession>A0ABS2WAD0</accession>
<evidence type="ECO:0000313" key="3">
    <source>
        <dbReference type="Proteomes" id="UP000760472"/>
    </source>
</evidence>
<proteinExistence type="predicted"/>
<dbReference type="InterPro" id="IPR016032">
    <property type="entry name" value="Sig_transdc_resp-reg_C-effctor"/>
</dbReference>
<dbReference type="PRINTS" id="PR00038">
    <property type="entry name" value="HTHLUXR"/>
</dbReference>
<reference evidence="2 3" key="1">
    <citation type="submission" date="2021-02" db="EMBL/GenBank/DDBJ databases">
        <title>A novel species of genus Amphritea isolated from a fishpond in China.</title>
        <authorList>
            <person name="Lu H."/>
        </authorList>
    </citation>
    <scope>NUCLEOTIDE SEQUENCE [LARGE SCALE GENOMIC DNA]</scope>
    <source>
        <strain evidence="2 3">RP18W</strain>
    </source>
</reference>
<feature type="domain" description="HTH luxR-type" evidence="1">
    <location>
        <begin position="305"/>
        <end position="362"/>
    </location>
</feature>
<sequence length="371" mass="41920">MHSDKALSLIDSIYSAASNPSLWPDTAHKIQHAIGGHSVNLGLEDMQNPRFSYLYTNGVTLDQVTDYERNFIANDEINALTDLLAPGQALLSHDHFCESELHTLYPYDDFYEGIGFTYFNTGMFYRTANYRGWLSVARSVNDSLFEPDDLKLMQIIMPHLKRAFTINLQLMDAQNISQMGVDSLEHISAGVVLLSHNGDVLKHNSQAEPYLHPSNEKSQSYKIQLSDTRATHQLHKIIRATLFDESNEYSGVIRFNENGIQKCILCFPWRTTGQQLDWLGQSAGCILFILSPSASSPPDQQLQQLFDLTKAEVRVLQGLLYGTTVKPLADELFVTEATIRFHLRNMLRKTGSRNQAEMLMKVMKLVSVLVS</sequence>
<dbReference type="Pfam" id="PF00196">
    <property type="entry name" value="GerE"/>
    <property type="match status" value="1"/>
</dbReference>
<protein>
    <submittedName>
        <fullName evidence="2">Helix-turn-helix transcriptional regulator</fullName>
    </submittedName>
</protein>
<dbReference type="Proteomes" id="UP000760472">
    <property type="component" value="Unassembled WGS sequence"/>
</dbReference>
<name>A0ABS2WAD0_9GAMM</name>
<organism evidence="2 3">
    <name type="scientific">Amphritea pacifica</name>
    <dbReference type="NCBI Taxonomy" id="2811233"/>
    <lineage>
        <taxon>Bacteria</taxon>
        <taxon>Pseudomonadati</taxon>
        <taxon>Pseudomonadota</taxon>
        <taxon>Gammaproteobacteria</taxon>
        <taxon>Oceanospirillales</taxon>
        <taxon>Oceanospirillaceae</taxon>
        <taxon>Amphritea</taxon>
    </lineage>
</organism>
<dbReference type="SMART" id="SM00421">
    <property type="entry name" value="HTH_LUXR"/>
    <property type="match status" value="1"/>
</dbReference>
<dbReference type="Gene3D" id="1.10.10.10">
    <property type="entry name" value="Winged helix-like DNA-binding domain superfamily/Winged helix DNA-binding domain"/>
    <property type="match status" value="1"/>
</dbReference>
<dbReference type="InterPro" id="IPR000792">
    <property type="entry name" value="Tscrpt_reg_LuxR_C"/>
</dbReference>
<gene>
    <name evidence="2" type="ORF">JW498_15050</name>
</gene>
<dbReference type="SUPFAM" id="SSF46894">
    <property type="entry name" value="C-terminal effector domain of the bipartite response regulators"/>
    <property type="match status" value="1"/>
</dbReference>
<evidence type="ECO:0000259" key="1">
    <source>
        <dbReference type="SMART" id="SM00421"/>
    </source>
</evidence>
<dbReference type="CDD" id="cd06170">
    <property type="entry name" value="LuxR_C_like"/>
    <property type="match status" value="1"/>
</dbReference>
<dbReference type="InterPro" id="IPR036388">
    <property type="entry name" value="WH-like_DNA-bd_sf"/>
</dbReference>